<reference evidence="2" key="1">
    <citation type="journal article" date="2015" name="Nature">
        <title>Complex archaea that bridge the gap between prokaryotes and eukaryotes.</title>
        <authorList>
            <person name="Spang A."/>
            <person name="Saw J.H."/>
            <person name="Jorgensen S.L."/>
            <person name="Zaremba-Niedzwiedzka K."/>
            <person name="Martijn J."/>
            <person name="Lind A.E."/>
            <person name="van Eijk R."/>
            <person name="Schleper C."/>
            <person name="Guy L."/>
            <person name="Ettema T.J."/>
        </authorList>
    </citation>
    <scope>NUCLEOTIDE SEQUENCE</scope>
</reference>
<dbReference type="EMBL" id="LAZR01015376">
    <property type="protein sequence ID" value="KKM13455.1"/>
    <property type="molecule type" value="Genomic_DNA"/>
</dbReference>
<accession>A0A0F9KDR7</accession>
<comment type="caution">
    <text evidence="2">The sequence shown here is derived from an EMBL/GenBank/DDBJ whole genome shotgun (WGS) entry which is preliminary data.</text>
</comment>
<organism evidence="2">
    <name type="scientific">marine sediment metagenome</name>
    <dbReference type="NCBI Taxonomy" id="412755"/>
    <lineage>
        <taxon>unclassified sequences</taxon>
        <taxon>metagenomes</taxon>
        <taxon>ecological metagenomes</taxon>
    </lineage>
</organism>
<gene>
    <name evidence="2" type="ORF">LCGC14_1715990</name>
</gene>
<sequence length="79" mass="8847">MNQSQPDLEILGGNEMKCGDCKFLSEPEILGASEGFPSVRCTKGLWDKGCPQWYSYGSSQRNRGPVRRYGEKCNQGELK</sequence>
<name>A0A0F9KDR7_9ZZZZ</name>
<evidence type="ECO:0000256" key="1">
    <source>
        <dbReference type="SAM" id="MobiDB-lite"/>
    </source>
</evidence>
<dbReference type="AlphaFoldDB" id="A0A0F9KDR7"/>
<proteinExistence type="predicted"/>
<protein>
    <submittedName>
        <fullName evidence="2">Uncharacterized protein</fullName>
    </submittedName>
</protein>
<evidence type="ECO:0000313" key="2">
    <source>
        <dbReference type="EMBL" id="KKM13455.1"/>
    </source>
</evidence>
<feature type="region of interest" description="Disordered" evidence="1">
    <location>
        <begin position="59"/>
        <end position="79"/>
    </location>
</feature>